<keyword evidence="3" id="KW-0238">DNA-binding</keyword>
<evidence type="ECO:0000259" key="6">
    <source>
        <dbReference type="SMART" id="SM00534"/>
    </source>
</evidence>
<dbReference type="Gene3D" id="3.40.50.300">
    <property type="entry name" value="P-loop containing nucleotide triphosphate hydrolases"/>
    <property type="match status" value="1"/>
</dbReference>
<comment type="caution">
    <text evidence="7">The sequence shown here is derived from an EMBL/GenBank/DDBJ whole genome shotgun (WGS) entry which is preliminary data.</text>
</comment>
<protein>
    <submittedName>
        <fullName evidence="7">DNA mismatch repair protein MutS</fullName>
    </submittedName>
</protein>
<dbReference type="RefSeq" id="WP_143315676.1">
    <property type="nucleotide sequence ID" value="NZ_JACSRA010000005.1"/>
</dbReference>
<dbReference type="EMBL" id="JACSRA010000005">
    <property type="protein sequence ID" value="MBD7910671.1"/>
    <property type="molecule type" value="Genomic_DNA"/>
</dbReference>
<reference evidence="7 8" key="1">
    <citation type="submission" date="2020-08" db="EMBL/GenBank/DDBJ databases">
        <title>A Genomic Blueprint of the Chicken Gut Microbiome.</title>
        <authorList>
            <person name="Gilroy R."/>
            <person name="Ravi A."/>
            <person name="Getino M."/>
            <person name="Pursley I."/>
            <person name="Horton D.L."/>
            <person name="Alikhan N.-F."/>
            <person name="Baker D."/>
            <person name="Gharbi K."/>
            <person name="Hall N."/>
            <person name="Watson M."/>
            <person name="Adriaenssens E.M."/>
            <person name="Foster-Nyarko E."/>
            <person name="Jarju S."/>
            <person name="Secka A."/>
            <person name="Antonio M."/>
            <person name="Oren A."/>
            <person name="Chaudhuri R."/>
            <person name="La Ragione R.M."/>
            <person name="Hildebrand F."/>
            <person name="Pallen M.J."/>
        </authorList>
    </citation>
    <scope>NUCLEOTIDE SEQUENCE [LARGE SCALE GENOMIC DNA]</scope>
    <source>
        <strain evidence="7 8">Sa3CVN1</strain>
    </source>
</reference>
<dbReference type="PANTHER" id="PTHR11361">
    <property type="entry name" value="DNA MISMATCH REPAIR PROTEIN MUTS FAMILY MEMBER"/>
    <property type="match status" value="1"/>
</dbReference>
<feature type="transmembrane region" description="Helical" evidence="5">
    <location>
        <begin position="329"/>
        <end position="348"/>
    </location>
</feature>
<evidence type="ECO:0000313" key="8">
    <source>
        <dbReference type="Proteomes" id="UP000627781"/>
    </source>
</evidence>
<dbReference type="Gene3D" id="1.10.1420.10">
    <property type="match status" value="1"/>
</dbReference>
<dbReference type="Pfam" id="PF00488">
    <property type="entry name" value="MutS_V"/>
    <property type="match status" value="1"/>
</dbReference>
<dbReference type="SMART" id="SM00534">
    <property type="entry name" value="MUTSac"/>
    <property type="match status" value="1"/>
</dbReference>
<feature type="transmembrane region" description="Helical" evidence="5">
    <location>
        <begin position="28"/>
        <end position="46"/>
    </location>
</feature>
<feature type="coiled-coil region" evidence="4">
    <location>
        <begin position="81"/>
        <end position="115"/>
    </location>
</feature>
<feature type="transmembrane region" description="Helical" evidence="5">
    <location>
        <begin position="214"/>
        <end position="247"/>
    </location>
</feature>
<keyword evidence="8" id="KW-1185">Reference proteome</keyword>
<gene>
    <name evidence="7" type="ORF">H9661_04785</name>
</gene>
<evidence type="ECO:0000256" key="4">
    <source>
        <dbReference type="SAM" id="Coils"/>
    </source>
</evidence>
<keyword evidence="2" id="KW-0067">ATP-binding</keyword>
<dbReference type="InterPro" id="IPR027417">
    <property type="entry name" value="P-loop_NTPase"/>
</dbReference>
<dbReference type="InterPro" id="IPR045076">
    <property type="entry name" value="MutS"/>
</dbReference>
<name>A0ABR8PR71_9CLOT</name>
<keyword evidence="5" id="KW-1133">Transmembrane helix</keyword>
<evidence type="ECO:0000256" key="1">
    <source>
        <dbReference type="ARBA" id="ARBA00022741"/>
    </source>
</evidence>
<proteinExistence type="predicted"/>
<dbReference type="InterPro" id="IPR000432">
    <property type="entry name" value="DNA_mismatch_repair_MutS_C"/>
</dbReference>
<keyword evidence="4" id="KW-0175">Coiled coil</keyword>
<feature type="domain" description="DNA mismatch repair proteins mutS family" evidence="6">
    <location>
        <begin position="421"/>
        <end position="599"/>
    </location>
</feature>
<dbReference type="CDD" id="cd03283">
    <property type="entry name" value="ABC_MutS-like"/>
    <property type="match status" value="1"/>
</dbReference>
<dbReference type="PANTHER" id="PTHR11361:SF99">
    <property type="entry name" value="DNA MISMATCH REPAIR PROTEIN"/>
    <property type="match status" value="1"/>
</dbReference>
<dbReference type="Proteomes" id="UP000627781">
    <property type="component" value="Unassembled WGS sequence"/>
</dbReference>
<dbReference type="SUPFAM" id="SSF52540">
    <property type="entry name" value="P-loop containing nucleoside triphosphate hydrolases"/>
    <property type="match status" value="1"/>
</dbReference>
<accession>A0ABR8PR71</accession>
<keyword evidence="1" id="KW-0547">Nucleotide-binding</keyword>
<keyword evidence="5" id="KW-0472">Membrane</keyword>
<keyword evidence="5" id="KW-0812">Transmembrane</keyword>
<feature type="transmembrane region" description="Helical" evidence="5">
    <location>
        <begin position="52"/>
        <end position="73"/>
    </location>
</feature>
<sequence>MSRAEAFYNENIEKNKSEICNLNKKIEVIGWCRLVILISGLIFSYRSYKSQGFLTAVGILSMTALIFLAVAFIHGKIIGKREKLDIELEFNEKGLKRLKGEYKEFEDDGKELLEENHAFADDLDIFGKNSLFQMINTTRTLSGRRKLGEILSLKKLPNKNSIKERQVSIKELGEKVKWRQQLYVDATFKKKKGEELEELIKWGKESSTGDNLRIGVASLFILITAVIIFLCIVKVIPFSFLILNFMINYVVIKVLTKDRNEVIELFNSIKNSVKAYSNILTLIEDESFNSPYLNRLKEKLKDDSGLLCKNEMRKLSNLLDWVGDSAGNAYFFILNVVVFADVFILFNLNRWRKINGSKIENWLEVMGEFDALASISNLSFDYEDWCYAEITDESGVVGREIKHPLIGDRAVANDYELIKPKQITLITGSNMSGKSTFLRTVGINLILSYIGAPCSAKSFKCSIMNIYTCMRTKDNLEESISSFYAEILRIKLIIEACKRGEKLFFLLDEIFKGTNSKDRHTGATVLVKQLADNGATGLLSTHDLELCDLEEEMKEIENYNFREYYKDNKINFDYKLRRGKSTTQNAVYLMKLAGIEIKK</sequence>
<evidence type="ECO:0000256" key="2">
    <source>
        <dbReference type="ARBA" id="ARBA00022840"/>
    </source>
</evidence>
<evidence type="ECO:0000313" key="7">
    <source>
        <dbReference type="EMBL" id="MBD7910671.1"/>
    </source>
</evidence>
<evidence type="ECO:0000256" key="3">
    <source>
        <dbReference type="ARBA" id="ARBA00023125"/>
    </source>
</evidence>
<organism evidence="7 8">
    <name type="scientific">Clostridium cibarium</name>
    <dbReference type="NCBI Taxonomy" id="2762247"/>
    <lineage>
        <taxon>Bacteria</taxon>
        <taxon>Bacillati</taxon>
        <taxon>Bacillota</taxon>
        <taxon>Clostridia</taxon>
        <taxon>Eubacteriales</taxon>
        <taxon>Clostridiaceae</taxon>
        <taxon>Clostridium</taxon>
    </lineage>
</organism>
<evidence type="ECO:0000256" key="5">
    <source>
        <dbReference type="SAM" id="Phobius"/>
    </source>
</evidence>